<dbReference type="PANTHER" id="PTHR43976:SF16">
    <property type="entry name" value="SHORT-CHAIN DEHYDROGENASE_REDUCTASE FAMILY PROTEIN"/>
    <property type="match status" value="1"/>
</dbReference>
<reference evidence="3" key="1">
    <citation type="journal article" date="2020" name="bioRxiv">
        <title>Genomic and phenotypic heterogeneity of clinical isolates of the human pathogens Aspergillus fumigatus, Aspergillus lentulus and Aspergillus fumigatiaffinis.</title>
        <authorList>
            <person name="dos Santos R.A.C."/>
            <person name="Steenwyk J.L."/>
            <person name="Rivero-Menendez O."/>
            <person name="Mead M.E."/>
            <person name="Silva L.P."/>
            <person name="Bastos R.W."/>
            <person name="Alastruey-Izquierdo A."/>
            <person name="Goldman G.H."/>
            <person name="Rokas A."/>
        </authorList>
    </citation>
    <scope>NUCLEOTIDE SEQUENCE</scope>
    <source>
        <strain evidence="3">CNM-CM6805</strain>
    </source>
</reference>
<sequence length="203" mass="22546">MLLRIWPVFVEQILVRGDRVIATARRAESIEDMGSSVVAILQLDVTSDQEILDEIMAKAIAIYGYIDVLVNNAAYVAVGSWEDVSESKGQPSSSALDEDGVVTRLLVHTLELSLVESLWRETEPLGLRNLLIEPGRPIEVFQRMLAMEDRMQPGNVEEGVSIILDLVRAEGVAAGKEIPFRLPLGTDSYEPIKEKIRRDTETS</sequence>
<protein>
    <submittedName>
        <fullName evidence="3">Uncharacterized protein</fullName>
    </submittedName>
</protein>
<dbReference type="Proteomes" id="UP000653565">
    <property type="component" value="Unassembled WGS sequence"/>
</dbReference>
<reference evidence="3" key="2">
    <citation type="submission" date="2020-04" db="EMBL/GenBank/DDBJ databases">
        <authorList>
            <person name="Santos R.A.C."/>
            <person name="Steenwyk J.L."/>
            <person name="Rivero-Menendez O."/>
            <person name="Mead M.E."/>
            <person name="Silva L.P."/>
            <person name="Bastos R.W."/>
            <person name="Alastruey-Izquierdo A."/>
            <person name="Goldman G.H."/>
            <person name="Rokas A."/>
        </authorList>
    </citation>
    <scope>NUCLEOTIDE SEQUENCE</scope>
    <source>
        <strain evidence="3">CNM-CM6805</strain>
    </source>
</reference>
<dbReference type="InterPro" id="IPR036291">
    <property type="entry name" value="NAD(P)-bd_dom_sf"/>
</dbReference>
<dbReference type="OrthoDB" id="1274115at2759"/>
<dbReference type="SUPFAM" id="SSF51735">
    <property type="entry name" value="NAD(P)-binding Rossmann-fold domains"/>
    <property type="match status" value="1"/>
</dbReference>
<evidence type="ECO:0000313" key="4">
    <source>
        <dbReference type="Proteomes" id="UP000653565"/>
    </source>
</evidence>
<evidence type="ECO:0000256" key="1">
    <source>
        <dbReference type="ARBA" id="ARBA00006484"/>
    </source>
</evidence>
<dbReference type="PANTHER" id="PTHR43976">
    <property type="entry name" value="SHORT CHAIN DEHYDROGENASE"/>
    <property type="match status" value="1"/>
</dbReference>
<dbReference type="Pfam" id="PF00106">
    <property type="entry name" value="adh_short"/>
    <property type="match status" value="1"/>
</dbReference>
<proteinExistence type="inferred from homology"/>
<accession>A0A8H4EAF4</accession>
<dbReference type="InterPro" id="IPR002347">
    <property type="entry name" value="SDR_fam"/>
</dbReference>
<dbReference type="EMBL" id="JAAAPX010000169">
    <property type="protein sequence ID" value="KAF4227755.1"/>
    <property type="molecule type" value="Genomic_DNA"/>
</dbReference>
<dbReference type="InterPro" id="IPR051911">
    <property type="entry name" value="SDR_oxidoreductase"/>
</dbReference>
<name>A0A8H4EAF4_9EURO</name>
<dbReference type="Gene3D" id="3.40.50.720">
    <property type="entry name" value="NAD(P)-binding Rossmann-like Domain"/>
    <property type="match status" value="1"/>
</dbReference>
<comment type="caution">
    <text evidence="3">The sequence shown here is derived from an EMBL/GenBank/DDBJ whole genome shotgun (WGS) entry which is preliminary data.</text>
</comment>
<evidence type="ECO:0000313" key="3">
    <source>
        <dbReference type="EMBL" id="KAF4227755.1"/>
    </source>
</evidence>
<dbReference type="AlphaFoldDB" id="A0A8H4EAF4"/>
<comment type="similarity">
    <text evidence="1">Belongs to the short-chain dehydrogenases/reductases (SDR) family.</text>
</comment>
<keyword evidence="2" id="KW-0560">Oxidoreductase</keyword>
<keyword evidence="4" id="KW-1185">Reference proteome</keyword>
<gene>
    <name evidence="3" type="ORF">CNMCM6805_002617</name>
</gene>
<organism evidence="3 4">
    <name type="scientific">Aspergillus fumigatiaffinis</name>
    <dbReference type="NCBI Taxonomy" id="340414"/>
    <lineage>
        <taxon>Eukaryota</taxon>
        <taxon>Fungi</taxon>
        <taxon>Dikarya</taxon>
        <taxon>Ascomycota</taxon>
        <taxon>Pezizomycotina</taxon>
        <taxon>Eurotiomycetes</taxon>
        <taxon>Eurotiomycetidae</taxon>
        <taxon>Eurotiales</taxon>
        <taxon>Aspergillaceae</taxon>
        <taxon>Aspergillus</taxon>
        <taxon>Aspergillus subgen. Fumigati</taxon>
    </lineage>
</organism>
<evidence type="ECO:0000256" key="2">
    <source>
        <dbReference type="ARBA" id="ARBA00023002"/>
    </source>
</evidence>
<dbReference type="GO" id="GO:0016491">
    <property type="term" value="F:oxidoreductase activity"/>
    <property type="evidence" value="ECO:0007669"/>
    <property type="project" value="UniProtKB-KW"/>
</dbReference>